<dbReference type="EMBL" id="BARS01023744">
    <property type="protein sequence ID" value="GAG13716.1"/>
    <property type="molecule type" value="Genomic_DNA"/>
</dbReference>
<protein>
    <recommendedName>
        <fullName evidence="1">Transglutaminase-like domain-containing protein</fullName>
    </recommendedName>
</protein>
<sequence>MLDRVDRAGRPADTIKKFAESAVEDESDPAQRVRKVAKKVHDSFNTITSPKAMRSLSCRSAADVLRANYGNELESAVLCLAAVRSLGMTASVAVGVDANLWDESDKVAPTASAFAGVVVVVDLPEGPLYMHPRHGVFKNPGGWGRHWLLSVDDAGSLLPTYVYARGEREPGELHIAGKVTVDATGEAT</sequence>
<feature type="non-terminal residue" evidence="2">
    <location>
        <position position="188"/>
    </location>
</feature>
<dbReference type="Pfam" id="PF01841">
    <property type="entry name" value="Transglut_core"/>
    <property type="match status" value="1"/>
</dbReference>
<dbReference type="AlphaFoldDB" id="X0WLX9"/>
<proteinExistence type="predicted"/>
<dbReference type="SUPFAM" id="SSF54001">
    <property type="entry name" value="Cysteine proteinases"/>
    <property type="match status" value="1"/>
</dbReference>
<evidence type="ECO:0000259" key="1">
    <source>
        <dbReference type="Pfam" id="PF01841"/>
    </source>
</evidence>
<dbReference type="Gene3D" id="3.10.620.30">
    <property type="match status" value="1"/>
</dbReference>
<evidence type="ECO:0000313" key="2">
    <source>
        <dbReference type="EMBL" id="GAG13716.1"/>
    </source>
</evidence>
<reference evidence="2" key="1">
    <citation type="journal article" date="2014" name="Front. Microbiol.">
        <title>High frequency of phylogenetically diverse reductive dehalogenase-homologous genes in deep subseafloor sedimentary metagenomes.</title>
        <authorList>
            <person name="Kawai M."/>
            <person name="Futagami T."/>
            <person name="Toyoda A."/>
            <person name="Takaki Y."/>
            <person name="Nishi S."/>
            <person name="Hori S."/>
            <person name="Arai W."/>
            <person name="Tsubouchi T."/>
            <person name="Morono Y."/>
            <person name="Uchiyama I."/>
            <person name="Ito T."/>
            <person name="Fujiyama A."/>
            <person name="Inagaki F."/>
            <person name="Takami H."/>
        </authorList>
    </citation>
    <scope>NUCLEOTIDE SEQUENCE</scope>
    <source>
        <strain evidence="2">Expedition CK06-06</strain>
    </source>
</reference>
<comment type="caution">
    <text evidence="2">The sequence shown here is derived from an EMBL/GenBank/DDBJ whole genome shotgun (WGS) entry which is preliminary data.</text>
</comment>
<dbReference type="InterPro" id="IPR002931">
    <property type="entry name" value="Transglutaminase-like"/>
</dbReference>
<name>X0WLX9_9ZZZZ</name>
<feature type="domain" description="Transglutaminase-like" evidence="1">
    <location>
        <begin position="17"/>
        <end position="102"/>
    </location>
</feature>
<organism evidence="2">
    <name type="scientific">marine sediment metagenome</name>
    <dbReference type="NCBI Taxonomy" id="412755"/>
    <lineage>
        <taxon>unclassified sequences</taxon>
        <taxon>metagenomes</taxon>
        <taxon>ecological metagenomes</taxon>
    </lineage>
</organism>
<dbReference type="InterPro" id="IPR038765">
    <property type="entry name" value="Papain-like_cys_pep_sf"/>
</dbReference>
<gene>
    <name evidence="2" type="ORF">S01H1_37785</name>
</gene>
<accession>X0WLX9</accession>